<dbReference type="GO" id="GO:0006364">
    <property type="term" value="P:rRNA processing"/>
    <property type="evidence" value="ECO:0007669"/>
    <property type="project" value="InterPro"/>
</dbReference>
<dbReference type="STRING" id="70415.A0A5S6R5U5"/>
<feature type="domain" description="ESF1 RRM" evidence="12">
    <location>
        <begin position="154"/>
        <end position="296"/>
    </location>
</feature>
<dbReference type="GO" id="GO:0005730">
    <property type="term" value="C:nucleolus"/>
    <property type="evidence" value="ECO:0007669"/>
    <property type="project" value="UniProtKB-SubCell"/>
</dbReference>
<comment type="subcellular location">
    <subcellularLocation>
        <location evidence="1">Membrane</location>
        <topology evidence="1">Multi-pass membrane protein</topology>
    </subcellularLocation>
    <subcellularLocation>
        <location evidence="2">Nucleus</location>
        <location evidence="2">Nucleolus</location>
    </subcellularLocation>
</comment>
<name>A0A5S6R5U5_TRIMR</name>
<feature type="region of interest" description="Disordered" evidence="9">
    <location>
        <begin position="565"/>
        <end position="588"/>
    </location>
</feature>
<evidence type="ECO:0000256" key="1">
    <source>
        <dbReference type="ARBA" id="ARBA00004141"/>
    </source>
</evidence>
<feature type="compositionally biased region" description="Basic and acidic residues" evidence="9">
    <location>
        <begin position="565"/>
        <end position="577"/>
    </location>
</feature>
<comment type="similarity">
    <text evidence="3">Belongs to the ESF1 family.</text>
</comment>
<feature type="compositionally biased region" description="Acidic residues" evidence="9">
    <location>
        <begin position="367"/>
        <end position="389"/>
    </location>
</feature>
<feature type="compositionally biased region" description="Acidic residues" evidence="9">
    <location>
        <begin position="121"/>
        <end position="133"/>
    </location>
</feature>
<evidence type="ECO:0000256" key="7">
    <source>
        <dbReference type="ARBA" id="ARBA00023136"/>
    </source>
</evidence>
<feature type="transmembrane region" description="Helical" evidence="10">
    <location>
        <begin position="908"/>
        <end position="933"/>
    </location>
</feature>
<feature type="compositionally biased region" description="Acidic residues" evidence="9">
    <location>
        <begin position="90"/>
        <end position="106"/>
    </location>
</feature>
<evidence type="ECO:0000256" key="5">
    <source>
        <dbReference type="ARBA" id="ARBA00022989"/>
    </source>
</evidence>
<feature type="region of interest" description="Disordered" evidence="9">
    <location>
        <begin position="360"/>
        <end position="409"/>
    </location>
</feature>
<dbReference type="GO" id="GO:0003723">
    <property type="term" value="F:RNA binding"/>
    <property type="evidence" value="ECO:0007669"/>
    <property type="project" value="TreeGrafter"/>
</dbReference>
<protein>
    <submittedName>
        <fullName evidence="14">NUC153 domain-containing protein</fullName>
    </submittedName>
</protein>
<feature type="compositionally biased region" description="Basic residues" evidence="9">
    <location>
        <begin position="484"/>
        <end position="499"/>
    </location>
</feature>
<feature type="transmembrane region" description="Helical" evidence="10">
    <location>
        <begin position="868"/>
        <end position="888"/>
    </location>
</feature>
<evidence type="ECO:0000256" key="9">
    <source>
        <dbReference type="SAM" id="MobiDB-lite"/>
    </source>
</evidence>
<feature type="compositionally biased region" description="Polar residues" evidence="9">
    <location>
        <begin position="528"/>
        <end position="538"/>
    </location>
</feature>
<feature type="region of interest" description="Disordered" evidence="9">
    <location>
        <begin position="89"/>
        <end position="133"/>
    </location>
</feature>
<evidence type="ECO:0000256" key="4">
    <source>
        <dbReference type="ARBA" id="ARBA00022692"/>
    </source>
</evidence>
<evidence type="ECO:0000256" key="6">
    <source>
        <dbReference type="ARBA" id="ARBA00023054"/>
    </source>
</evidence>
<keyword evidence="8" id="KW-0539">Nucleus</keyword>
<dbReference type="InterPro" id="IPR056750">
    <property type="entry name" value="RRM_ESF1"/>
</dbReference>
<evidence type="ECO:0000259" key="12">
    <source>
        <dbReference type="Pfam" id="PF25121"/>
    </source>
</evidence>
<keyword evidence="6" id="KW-0175">Coiled coil</keyword>
<accession>A0A5S6R5U5</accession>
<dbReference type="PANTHER" id="PTHR12202">
    <property type="entry name" value="ESF1 HOMOLOG"/>
    <property type="match status" value="1"/>
</dbReference>
<evidence type="ECO:0000256" key="3">
    <source>
        <dbReference type="ARBA" id="ARBA00009087"/>
    </source>
</evidence>
<dbReference type="InterPro" id="IPR039754">
    <property type="entry name" value="Esf1"/>
</dbReference>
<dbReference type="InterPro" id="IPR004299">
    <property type="entry name" value="MBOAT_fam"/>
</dbReference>
<sequence>MEDITRDERFAHVTWDPKFRSMPNKDRKVKIDNRFKAMFTDPSFQVDYTVDKRGRPFHRTTEENLREFYDLHTDEEEESDVDDALALRDSEEEEKQAEEEDEEEEIRIDLARGQGNLPTSESEDSDWSFESEDEGINSKWTELDADAPKAEFSTRRLALCNMDWSRISARDLYVLFNSFKPVSGVVRSVRIYPSEFGLKRMAEEEVAGPVELQEDIDDPEAGYELIKGSKRWMRQMAKMREYEINRLRYYYAVIDCDSVSTAEAIYNNCDGNEYQSSSVKIDLRFIPDDMVFDDSLAKDTAGIADCNDSYKPVHFQTAAVSQTKVKLTWDDDDFHRRRKIQQAFSAEAIEKEDEFCDLLASSSSSSSDEEEQKTNCQEDEQHDTKEEEDNLHSADVASEPESEAISVVSLSKRDRAEVYRQLLKSIESKQSNRKSAQEQEEEDRQREDYDLEVTFEPALQSKAEEVRGKNRRDQENLTPWQRYLQKRKEARRQKKMERKRLRDEAKARRYESASEIEDGKEYTDQEGHSPQGNDLQSGRTDELELLVADSEEKEHYHLKSLIKEARQKGKYQSDRIGEAPPPEDGQFKLNVCDKRFDAIYTSHLFNIDPSDPSFKKTKGTEALLEEKRRRAKRRNVELTNDDAAALPKSNGTPCTVPIYRGAAFDGLAPGLVTKRLANVGLQMDIGQPEYVEHSWLPIDQYDDVDLWDDADNAVDLSRPTLNATYKLCVRELLLGGIGAKIAQLFLLCLVRRISSSVAVIPESLKQLFGICLGVYVLHLWHDAGAFWCVLNALALYAWMLLCCHLWPSKLSVSVACFSIGYVLLCQFLLLSAVQFNSLSGSLMIMSMKSISLTFDYDAPSLWRNQLRLAPFFGYMLDIGTAMNGPWITYGSYRNSFSQAGLRSVLSSIALAFCTGLLSFAFLVYSACLSWWLFPASDTRFGRLLVAFRDAQAFRSSHYFVSFLSQTSALLAGYTFSLEKPSDSTIFAIVDPLRCELPRSLVDVVVSWNRSMHLFLKKYVFKPLSGYGRFVALFLTYCVSSLLHGVNFQLSAVLLSLGLYTYSEHLLREKLSARLSACVGVRRCNGPCSHARKETHPISRLCNGAFLLLSIFHLAYLGMVYDSSDLQEQGYNVRHTIGVWSNVYFISHIVFLLTYLLAKCLP</sequence>
<feature type="compositionally biased region" description="Basic and acidic residues" evidence="9">
    <location>
        <begin position="500"/>
        <end position="527"/>
    </location>
</feature>
<feature type="compositionally biased region" description="Basic and acidic residues" evidence="9">
    <location>
        <begin position="462"/>
        <end position="475"/>
    </location>
</feature>
<evidence type="ECO:0000259" key="11">
    <source>
        <dbReference type="Pfam" id="PF08159"/>
    </source>
</evidence>
<proteinExistence type="inferred from homology"/>
<dbReference type="AlphaFoldDB" id="A0A5S6R5U5"/>
<feature type="transmembrane region" description="Helical" evidence="10">
    <location>
        <begin position="1138"/>
        <end position="1157"/>
    </location>
</feature>
<evidence type="ECO:0000256" key="10">
    <source>
        <dbReference type="SAM" id="Phobius"/>
    </source>
</evidence>
<keyword evidence="4 10" id="KW-0812">Transmembrane</keyword>
<feature type="transmembrane region" description="Helical" evidence="10">
    <location>
        <begin position="1018"/>
        <end position="1036"/>
    </location>
</feature>
<feature type="domain" description="NUC153" evidence="11">
    <location>
        <begin position="593"/>
        <end position="620"/>
    </location>
</feature>
<feature type="transmembrane region" description="Helical" evidence="10">
    <location>
        <begin position="1100"/>
        <end position="1118"/>
    </location>
</feature>
<keyword evidence="7 10" id="KW-0472">Membrane</keyword>
<dbReference type="InterPro" id="IPR012580">
    <property type="entry name" value="NUC153"/>
</dbReference>
<evidence type="ECO:0000256" key="2">
    <source>
        <dbReference type="ARBA" id="ARBA00004604"/>
    </source>
</evidence>
<dbReference type="Proteomes" id="UP000046395">
    <property type="component" value="Unassembled WGS sequence"/>
</dbReference>
<evidence type="ECO:0000313" key="13">
    <source>
        <dbReference type="Proteomes" id="UP000046395"/>
    </source>
</evidence>
<feature type="transmembrane region" description="Helical" evidence="10">
    <location>
        <begin position="784"/>
        <end position="803"/>
    </location>
</feature>
<evidence type="ECO:0000313" key="14">
    <source>
        <dbReference type="WBParaSite" id="TMUE_3000014582.1"/>
    </source>
</evidence>
<dbReference type="PANTHER" id="PTHR12202:SF0">
    <property type="entry name" value="ESF1 HOMOLOG"/>
    <property type="match status" value="1"/>
</dbReference>
<keyword evidence="13" id="KW-1185">Reference proteome</keyword>
<organism evidence="13 14">
    <name type="scientific">Trichuris muris</name>
    <name type="common">Mouse whipworm</name>
    <dbReference type="NCBI Taxonomy" id="70415"/>
    <lineage>
        <taxon>Eukaryota</taxon>
        <taxon>Metazoa</taxon>
        <taxon>Ecdysozoa</taxon>
        <taxon>Nematoda</taxon>
        <taxon>Enoplea</taxon>
        <taxon>Dorylaimia</taxon>
        <taxon>Trichinellida</taxon>
        <taxon>Trichuridae</taxon>
        <taxon>Trichuris</taxon>
    </lineage>
</organism>
<dbReference type="Pfam" id="PF03062">
    <property type="entry name" value="MBOAT"/>
    <property type="match status" value="1"/>
</dbReference>
<dbReference type="GO" id="GO:0016020">
    <property type="term" value="C:membrane"/>
    <property type="evidence" value="ECO:0007669"/>
    <property type="project" value="UniProtKB-SubCell"/>
</dbReference>
<evidence type="ECO:0000256" key="8">
    <source>
        <dbReference type="ARBA" id="ARBA00023242"/>
    </source>
</evidence>
<dbReference type="WBParaSite" id="TMUE_3000014582.1">
    <property type="protein sequence ID" value="TMUE_3000014582.1"/>
    <property type="gene ID" value="WBGene00290596"/>
</dbReference>
<dbReference type="Pfam" id="PF25121">
    <property type="entry name" value="RRM_ESF1"/>
    <property type="match status" value="1"/>
</dbReference>
<keyword evidence="5 10" id="KW-1133">Transmembrane helix</keyword>
<feature type="region of interest" description="Disordered" evidence="9">
    <location>
        <begin position="428"/>
        <end position="539"/>
    </location>
</feature>
<feature type="domain" description="NUC153" evidence="11">
    <location>
        <begin position="32"/>
        <end position="47"/>
    </location>
</feature>
<dbReference type="Pfam" id="PF08159">
    <property type="entry name" value="NUC153"/>
    <property type="match status" value="2"/>
</dbReference>
<feature type="transmembrane region" description="Helical" evidence="10">
    <location>
        <begin position="810"/>
        <end position="832"/>
    </location>
</feature>
<reference evidence="14" key="1">
    <citation type="submission" date="2019-12" db="UniProtKB">
        <authorList>
            <consortium name="WormBaseParasite"/>
        </authorList>
    </citation>
    <scope>IDENTIFICATION</scope>
</reference>